<evidence type="ECO:0000313" key="1">
    <source>
        <dbReference type="EMBL" id="MFC3960091.1"/>
    </source>
</evidence>
<keyword evidence="2" id="KW-1185">Reference proteome</keyword>
<reference evidence="1 2" key="1">
    <citation type="journal article" date="2019" name="Int. J. Syst. Evol. Microbiol.">
        <title>The Global Catalogue of Microorganisms (GCM) 10K type strain sequencing project: providing services to taxonomists for standard genome sequencing and annotation.</title>
        <authorList>
            <consortium name="The Broad Institute Genomics Platform"/>
            <consortium name="The Broad Institute Genome Sequencing Center for Infectious Disease"/>
            <person name="Wu L."/>
            <person name="Ma J."/>
        </authorList>
    </citation>
    <scope>NUCLEOTIDE SEQUENCE [LARGE SCALE GENOMIC DNA]</scope>
    <source>
        <strain evidence="1 2">IBRC-M 10256</strain>
    </source>
</reference>
<dbReference type="RefSeq" id="WP_256534065.1">
    <property type="nucleotide sequence ID" value="NZ_CP101824.1"/>
</dbReference>
<evidence type="ECO:0000313" key="2">
    <source>
        <dbReference type="Proteomes" id="UP001595846"/>
    </source>
</evidence>
<accession>A0ABD5NSN9</accession>
<comment type="caution">
    <text evidence="1">The sequence shown here is derived from an EMBL/GenBank/DDBJ whole genome shotgun (WGS) entry which is preliminary data.</text>
</comment>
<dbReference type="AlphaFoldDB" id="A0ABD5NSN9"/>
<dbReference type="NCBIfam" id="NF041921">
    <property type="entry name" value="HVO_A0556"/>
    <property type="match status" value="1"/>
</dbReference>
<name>A0ABD5NSN9_9EURY</name>
<protein>
    <submittedName>
        <fullName evidence="1">HVO_A0556 family zinc finger protein</fullName>
    </submittedName>
</protein>
<proteinExistence type="predicted"/>
<dbReference type="EMBL" id="JBHSAQ010000016">
    <property type="protein sequence ID" value="MFC3960091.1"/>
    <property type="molecule type" value="Genomic_DNA"/>
</dbReference>
<organism evidence="1 2">
    <name type="scientific">Halovivax cerinus</name>
    <dbReference type="NCBI Taxonomy" id="1487865"/>
    <lineage>
        <taxon>Archaea</taxon>
        <taxon>Methanobacteriati</taxon>
        <taxon>Methanobacteriota</taxon>
        <taxon>Stenosarchaea group</taxon>
        <taxon>Halobacteria</taxon>
        <taxon>Halobacteriales</taxon>
        <taxon>Natrialbaceae</taxon>
        <taxon>Halovivax</taxon>
    </lineage>
</organism>
<dbReference type="GeneID" id="300786421"/>
<sequence>MASTAVRSNGRRAMAVGFDAQYVGVSPLDLSNWERHQGLHTQGQPVSVGQARCSDMANAAPKTDGVLHRLRGDRCPHCEDGTLVLGTYKGNRAVLCDDCETPRAQLW</sequence>
<dbReference type="InterPro" id="IPR049681">
    <property type="entry name" value="HVO_A0556-like"/>
</dbReference>
<gene>
    <name evidence="1" type="ORF">ACFOUR_17155</name>
</gene>
<dbReference type="Proteomes" id="UP001595846">
    <property type="component" value="Unassembled WGS sequence"/>
</dbReference>